<reference evidence="2 3" key="1">
    <citation type="submission" date="2015-01" db="EMBL/GenBank/DDBJ databases">
        <title>The Genome Sequence of Exophiala xenobiotica CBS118157.</title>
        <authorList>
            <consortium name="The Broad Institute Genomics Platform"/>
            <person name="Cuomo C."/>
            <person name="de Hoog S."/>
            <person name="Gorbushina A."/>
            <person name="Stielow B."/>
            <person name="Teixiera M."/>
            <person name="Abouelleil A."/>
            <person name="Chapman S.B."/>
            <person name="Priest M."/>
            <person name="Young S.K."/>
            <person name="Wortman J."/>
            <person name="Nusbaum C."/>
            <person name="Birren B."/>
        </authorList>
    </citation>
    <scope>NUCLEOTIDE SEQUENCE [LARGE SCALE GENOMIC DNA]</scope>
    <source>
        <strain evidence="2 3">CBS 118157</strain>
    </source>
</reference>
<dbReference type="EMBL" id="KN847319">
    <property type="protein sequence ID" value="KIW56515.1"/>
    <property type="molecule type" value="Genomic_DNA"/>
</dbReference>
<dbReference type="HOGENOM" id="CLU_681577_0_0_1"/>
<evidence type="ECO:0000256" key="1">
    <source>
        <dbReference type="SAM" id="MobiDB-lite"/>
    </source>
</evidence>
<dbReference type="Proteomes" id="UP000054342">
    <property type="component" value="Unassembled WGS sequence"/>
</dbReference>
<feature type="region of interest" description="Disordered" evidence="1">
    <location>
        <begin position="235"/>
        <end position="273"/>
    </location>
</feature>
<protein>
    <submittedName>
        <fullName evidence="2">Uncharacterized protein</fullName>
    </submittedName>
</protein>
<dbReference type="AlphaFoldDB" id="A0A0D2EP80"/>
<name>A0A0D2EP80_9EURO</name>
<evidence type="ECO:0000313" key="3">
    <source>
        <dbReference type="Proteomes" id="UP000054342"/>
    </source>
</evidence>
<organism evidence="2 3">
    <name type="scientific">Exophiala xenobiotica</name>
    <dbReference type="NCBI Taxonomy" id="348802"/>
    <lineage>
        <taxon>Eukaryota</taxon>
        <taxon>Fungi</taxon>
        <taxon>Dikarya</taxon>
        <taxon>Ascomycota</taxon>
        <taxon>Pezizomycotina</taxon>
        <taxon>Eurotiomycetes</taxon>
        <taxon>Chaetothyriomycetidae</taxon>
        <taxon>Chaetothyriales</taxon>
        <taxon>Herpotrichiellaceae</taxon>
        <taxon>Exophiala</taxon>
    </lineage>
</organism>
<dbReference type="OrthoDB" id="4121331at2759"/>
<gene>
    <name evidence="2" type="ORF">PV05_05173</name>
</gene>
<proteinExistence type="predicted"/>
<feature type="region of interest" description="Disordered" evidence="1">
    <location>
        <begin position="54"/>
        <end position="138"/>
    </location>
</feature>
<sequence>MTSRSTWIERDSHGRPYFVRSKPRRLSTRQLLVQALLSWKERSLFSLRDSRQNHHIQYHPGGKPPELPAPASNSPQSPQTSDRPPTPSPPQMAPTSQGQPQPVNMYLVPPQQQNPEPPSSYVQNSNAANQNRPPFQPPFMPYVPPPMHLLPPHIPPAFPGPPFQQPMPFPMQPAPFHPPHAGPPSVVPLEVPEQRFATFPNPSDLSTPFDRVNSLPRLSVGSVENELLILRTRAAPARNHPNDDTGHMDEDPEIDPDTGKRDTTPGGELGQWNNSLFTTMTVQEDESGMQTFTVTTKSTKVQEVYELHQGLCRRACASAVENMPARTFQQLSPRHMLVKRSITFDMPHINLTHDHTLHNKGQLTMHTFRLIDVLDMMENSMTTTETTDALTDVCDRDPIQGNKT</sequence>
<feature type="compositionally biased region" description="Low complexity" evidence="1">
    <location>
        <begin position="69"/>
        <end position="81"/>
    </location>
</feature>
<dbReference type="GeneID" id="25327081"/>
<dbReference type="STRING" id="348802.A0A0D2EP80"/>
<feature type="compositionally biased region" description="Polar residues" evidence="1">
    <location>
        <begin position="120"/>
        <end position="132"/>
    </location>
</feature>
<evidence type="ECO:0000313" key="2">
    <source>
        <dbReference type="EMBL" id="KIW56515.1"/>
    </source>
</evidence>
<keyword evidence="3" id="KW-1185">Reference proteome</keyword>
<accession>A0A0D2EP80</accession>
<feature type="compositionally biased region" description="Basic and acidic residues" evidence="1">
    <location>
        <begin position="240"/>
        <end position="249"/>
    </location>
</feature>
<dbReference type="RefSeq" id="XP_013317099.1">
    <property type="nucleotide sequence ID" value="XM_013461645.1"/>
</dbReference>